<organism evidence="1 2">
    <name type="scientific">Pantoea phage vB_PagM_LIET2</name>
    <dbReference type="NCBI Taxonomy" id="2508071"/>
    <lineage>
        <taxon>Viruses</taxon>
        <taxon>Duplodnaviria</taxon>
        <taxon>Heunggongvirae</taxon>
        <taxon>Uroviricota</taxon>
        <taxon>Caudoviricetes</taxon>
        <taxon>Lietduovirus</taxon>
        <taxon>Lietduovirus LIET2</taxon>
    </lineage>
</organism>
<accession>A0A411AW80</accession>
<dbReference type="Proteomes" id="UP000289486">
    <property type="component" value="Segment"/>
</dbReference>
<proteinExistence type="predicted"/>
<dbReference type="EMBL" id="MK388689">
    <property type="protein sequence ID" value="QAX92346.1"/>
    <property type="molecule type" value="Genomic_DNA"/>
</dbReference>
<gene>
    <name evidence="1" type="ORF">LIET2_gp094</name>
</gene>
<reference evidence="1 2" key="1">
    <citation type="submission" date="2019-01" db="EMBL/GenBank/DDBJ databases">
        <title>Complete genome sequence of Pantoea phage vB_PagM_LIET2.</title>
        <authorList>
            <person name="Truncaite L."/>
            <person name="Simoliuniene M."/>
            <person name="Kazlauskas D."/>
            <person name="Meskys R."/>
            <person name="Simoliunas E."/>
        </authorList>
    </citation>
    <scope>NUCLEOTIDE SEQUENCE [LARGE SCALE GENOMIC DNA]</scope>
</reference>
<dbReference type="InterPro" id="IPR020288">
    <property type="entry name" value="Sheath_initiator"/>
</dbReference>
<evidence type="ECO:0000313" key="1">
    <source>
        <dbReference type="EMBL" id="QAX92346.1"/>
    </source>
</evidence>
<dbReference type="Pfam" id="PF10934">
    <property type="entry name" value="Sheath_initiator"/>
    <property type="match status" value="1"/>
</dbReference>
<keyword evidence="2" id="KW-1185">Reference proteome</keyword>
<sequence length="120" mass="13860">MADLMDFRIDGGKIIFDKNGDIEYVMGAERVRQQIEFRLSLWRGTWFLDGNFGTPYLQRILGKSLSLDGVIAAFRTEIMQVEGVTTITRFDYSFDRRRRALSIDLECSTDYGIVKYKQAA</sequence>
<name>A0A411AW80_9CAUD</name>
<protein>
    <submittedName>
        <fullName evidence="1">Putative baseplate component</fullName>
    </submittedName>
</protein>
<evidence type="ECO:0000313" key="2">
    <source>
        <dbReference type="Proteomes" id="UP000289486"/>
    </source>
</evidence>